<dbReference type="Gene3D" id="1.20.140.10">
    <property type="entry name" value="Butyryl-CoA Dehydrogenase, subunit A, domain 3"/>
    <property type="match status" value="1"/>
</dbReference>
<evidence type="ECO:0000256" key="6">
    <source>
        <dbReference type="RuleBase" id="RU362125"/>
    </source>
</evidence>
<dbReference type="FunFam" id="2.40.110.10:FF:000002">
    <property type="entry name" value="Acyl-CoA dehydrogenase fadE12"/>
    <property type="match status" value="1"/>
</dbReference>
<feature type="domain" description="Acyl-CoA oxidase/dehydrogenase middle" evidence="8">
    <location>
        <begin position="126"/>
        <end position="221"/>
    </location>
</feature>
<evidence type="ECO:0000259" key="9">
    <source>
        <dbReference type="Pfam" id="PF02771"/>
    </source>
</evidence>
<dbReference type="EC" id="1.-.-.-" evidence="10"/>
<evidence type="ECO:0000313" key="10">
    <source>
        <dbReference type="EMBL" id="MFC4356506.1"/>
    </source>
</evidence>
<keyword evidence="3 6" id="KW-0285">Flavoprotein</keyword>
<dbReference type="InterPro" id="IPR006091">
    <property type="entry name" value="Acyl-CoA_Oxase/DH_mid-dom"/>
</dbReference>
<dbReference type="FunFam" id="1.20.140.10:FF:000001">
    <property type="entry name" value="Acyl-CoA dehydrogenase"/>
    <property type="match status" value="1"/>
</dbReference>
<dbReference type="GO" id="GO:0016491">
    <property type="term" value="F:oxidoreductase activity"/>
    <property type="evidence" value="ECO:0007669"/>
    <property type="project" value="UniProtKB-KW"/>
</dbReference>
<feature type="domain" description="Acyl-CoA dehydrogenase/oxidase C-terminal" evidence="7">
    <location>
        <begin position="233"/>
        <end position="380"/>
    </location>
</feature>
<evidence type="ECO:0000256" key="4">
    <source>
        <dbReference type="ARBA" id="ARBA00022827"/>
    </source>
</evidence>
<sequence>MDLLEESVVPEHARDVKQQAREFAAEHIEPNAEEYFESGEYPWEVLEAGMDAGLIAQDISEEYGGSGFDLQQVLAIAEEFYRADAGIALTLQLASFGCEIVEHYGSEEQKEEFLRPVAENDQISGLAVSEPDTGSDLAGMTTSAEKEGDEWVLNGEKYWVGNAVEADWLTLYAKTGDKDDRYSNYSMFIVPTDAPGYEAEHIPEKMGMRASKQGHIVLDDCRIPEENLVGTEGGGFYMLADFFNHGRVVVGGHGLGLAAAAIEEAWEFVHGRNAFGRNVSEFQAVQHDLADMRLEFEAARSLNWRAAEKVANGEDAGFWAACCKTKSTEVAMHCAERGMQLHGGRSVLGERRIARVYRDVRIPVIYEGANEIQRNLIYRQSR</sequence>
<dbReference type="RefSeq" id="WP_267624859.1">
    <property type="nucleotide sequence ID" value="NZ_JAODIW010000010.1"/>
</dbReference>
<name>A0ABD5P705_9EURY</name>
<evidence type="ECO:0000256" key="2">
    <source>
        <dbReference type="ARBA" id="ARBA00009347"/>
    </source>
</evidence>
<dbReference type="InterPro" id="IPR009100">
    <property type="entry name" value="AcylCoA_DH/oxidase_NM_dom_sf"/>
</dbReference>
<dbReference type="Proteomes" id="UP001595921">
    <property type="component" value="Unassembled WGS sequence"/>
</dbReference>
<keyword evidence="4 6" id="KW-0274">FAD</keyword>
<organism evidence="10 11">
    <name type="scientific">Halobium salinum</name>
    <dbReference type="NCBI Taxonomy" id="1364940"/>
    <lineage>
        <taxon>Archaea</taxon>
        <taxon>Methanobacteriati</taxon>
        <taxon>Methanobacteriota</taxon>
        <taxon>Stenosarchaea group</taxon>
        <taxon>Halobacteria</taxon>
        <taxon>Halobacteriales</taxon>
        <taxon>Haloferacaceae</taxon>
        <taxon>Halobium</taxon>
    </lineage>
</organism>
<evidence type="ECO:0000313" key="11">
    <source>
        <dbReference type="Proteomes" id="UP001595921"/>
    </source>
</evidence>
<dbReference type="Pfam" id="PF02771">
    <property type="entry name" value="Acyl-CoA_dh_N"/>
    <property type="match status" value="1"/>
</dbReference>
<dbReference type="AlphaFoldDB" id="A0ABD5P705"/>
<evidence type="ECO:0000256" key="3">
    <source>
        <dbReference type="ARBA" id="ARBA00022630"/>
    </source>
</evidence>
<dbReference type="PANTHER" id="PTHR43884">
    <property type="entry name" value="ACYL-COA DEHYDROGENASE"/>
    <property type="match status" value="1"/>
</dbReference>
<keyword evidence="5 6" id="KW-0560">Oxidoreductase</keyword>
<evidence type="ECO:0000259" key="7">
    <source>
        <dbReference type="Pfam" id="PF00441"/>
    </source>
</evidence>
<reference evidence="10 11" key="1">
    <citation type="journal article" date="2019" name="Int. J. Syst. Evol. Microbiol.">
        <title>The Global Catalogue of Microorganisms (GCM) 10K type strain sequencing project: providing services to taxonomists for standard genome sequencing and annotation.</title>
        <authorList>
            <consortium name="The Broad Institute Genomics Platform"/>
            <consortium name="The Broad Institute Genome Sequencing Center for Infectious Disease"/>
            <person name="Wu L."/>
            <person name="Ma J."/>
        </authorList>
    </citation>
    <scope>NUCLEOTIDE SEQUENCE [LARGE SCALE GENOMIC DNA]</scope>
    <source>
        <strain evidence="10 11">CGMCC 1.12553</strain>
    </source>
</reference>
<dbReference type="SUPFAM" id="SSF47203">
    <property type="entry name" value="Acyl-CoA dehydrogenase C-terminal domain-like"/>
    <property type="match status" value="1"/>
</dbReference>
<dbReference type="InterPro" id="IPR037069">
    <property type="entry name" value="AcylCoA_DH/ox_N_sf"/>
</dbReference>
<dbReference type="InterPro" id="IPR009075">
    <property type="entry name" value="AcylCo_DH/oxidase_C"/>
</dbReference>
<dbReference type="Pfam" id="PF02770">
    <property type="entry name" value="Acyl-CoA_dh_M"/>
    <property type="match status" value="1"/>
</dbReference>
<dbReference type="CDD" id="cd00567">
    <property type="entry name" value="ACAD"/>
    <property type="match status" value="1"/>
</dbReference>
<keyword evidence="11" id="KW-1185">Reference proteome</keyword>
<comment type="caution">
    <text evidence="10">The sequence shown here is derived from an EMBL/GenBank/DDBJ whole genome shotgun (WGS) entry which is preliminary data.</text>
</comment>
<evidence type="ECO:0000256" key="1">
    <source>
        <dbReference type="ARBA" id="ARBA00001974"/>
    </source>
</evidence>
<dbReference type="InterPro" id="IPR013786">
    <property type="entry name" value="AcylCoA_DH/ox_N"/>
</dbReference>
<evidence type="ECO:0000259" key="8">
    <source>
        <dbReference type="Pfam" id="PF02770"/>
    </source>
</evidence>
<comment type="similarity">
    <text evidence="2 6">Belongs to the acyl-CoA dehydrogenase family.</text>
</comment>
<proteinExistence type="inferred from homology"/>
<dbReference type="Gene3D" id="1.10.540.10">
    <property type="entry name" value="Acyl-CoA dehydrogenase/oxidase, N-terminal domain"/>
    <property type="match status" value="1"/>
</dbReference>
<dbReference type="Gene3D" id="2.40.110.10">
    <property type="entry name" value="Butyryl-CoA Dehydrogenase, subunit A, domain 2"/>
    <property type="match status" value="1"/>
</dbReference>
<dbReference type="EMBL" id="JBHSDS010000001">
    <property type="protein sequence ID" value="MFC4356506.1"/>
    <property type="molecule type" value="Genomic_DNA"/>
</dbReference>
<dbReference type="Pfam" id="PF00441">
    <property type="entry name" value="Acyl-CoA_dh_1"/>
    <property type="match status" value="1"/>
</dbReference>
<dbReference type="SUPFAM" id="SSF56645">
    <property type="entry name" value="Acyl-CoA dehydrogenase NM domain-like"/>
    <property type="match status" value="1"/>
</dbReference>
<dbReference type="PIRSF" id="PIRSF016578">
    <property type="entry name" value="HsaA"/>
    <property type="match status" value="1"/>
</dbReference>
<comment type="cofactor">
    <cofactor evidence="1 6">
        <name>FAD</name>
        <dbReference type="ChEBI" id="CHEBI:57692"/>
    </cofactor>
</comment>
<evidence type="ECO:0000256" key="5">
    <source>
        <dbReference type="ARBA" id="ARBA00023002"/>
    </source>
</evidence>
<accession>A0ABD5P705</accession>
<dbReference type="InterPro" id="IPR036250">
    <property type="entry name" value="AcylCo_DH-like_C"/>
</dbReference>
<dbReference type="PANTHER" id="PTHR43884:SF12">
    <property type="entry name" value="ISOVALERYL-COA DEHYDROGENASE, MITOCHONDRIAL-RELATED"/>
    <property type="match status" value="1"/>
</dbReference>
<dbReference type="InterPro" id="IPR046373">
    <property type="entry name" value="Acyl-CoA_Oxase/DH_mid-dom_sf"/>
</dbReference>
<gene>
    <name evidence="10" type="ORF">ACFO0N_00920</name>
</gene>
<protein>
    <submittedName>
        <fullName evidence="10">Acyl-CoA dehydrogenase family protein</fullName>
        <ecNumber evidence="10">1.-.-.-</ecNumber>
    </submittedName>
</protein>
<feature type="domain" description="Acyl-CoA dehydrogenase/oxidase N-terminal" evidence="9">
    <location>
        <begin position="11"/>
        <end position="120"/>
    </location>
</feature>